<protein>
    <submittedName>
        <fullName evidence="4">Uncharacterized protein</fullName>
    </submittedName>
</protein>
<evidence type="ECO:0000313" key="4">
    <source>
        <dbReference type="EMBL" id="KAK2164757.1"/>
    </source>
</evidence>
<evidence type="ECO:0000259" key="2">
    <source>
        <dbReference type="Pfam" id="PF15149"/>
    </source>
</evidence>
<comment type="caution">
    <text evidence="4">The sequence shown here is derived from an EMBL/GenBank/DDBJ whole genome shotgun (WGS) entry which is preliminary data.</text>
</comment>
<feature type="domain" description="CATSPERB head" evidence="3">
    <location>
        <begin position="406"/>
        <end position="548"/>
    </location>
</feature>
<evidence type="ECO:0000259" key="3">
    <source>
        <dbReference type="Pfam" id="PF22830"/>
    </source>
</evidence>
<feature type="domain" description="Cation channel sperm-associated protein subunit beta C-terminal" evidence="2">
    <location>
        <begin position="765"/>
        <end position="884"/>
    </location>
</feature>
<dbReference type="AlphaFoldDB" id="A0AAD9K4N1"/>
<dbReference type="InterPro" id="IPR048789">
    <property type="entry name" value="CATSPERB_C"/>
</dbReference>
<feature type="transmembrane region" description="Helical" evidence="1">
    <location>
        <begin position="947"/>
        <end position="967"/>
    </location>
</feature>
<gene>
    <name evidence="4" type="ORF">LSH36_59g05014</name>
</gene>
<dbReference type="Proteomes" id="UP001208570">
    <property type="component" value="Unassembled WGS sequence"/>
</dbReference>
<dbReference type="Pfam" id="PF15149">
    <property type="entry name" value="CATSPERB_C"/>
    <property type="match status" value="1"/>
</dbReference>
<dbReference type="PANTHER" id="PTHR14705">
    <property type="entry name" value="CATION CHANNEL SPERM-ASSOCIATED PROTEIN SUBUNIT BETA"/>
    <property type="match status" value="1"/>
</dbReference>
<dbReference type="EMBL" id="JAODUP010000059">
    <property type="protein sequence ID" value="KAK2164757.1"/>
    <property type="molecule type" value="Genomic_DNA"/>
</dbReference>
<keyword evidence="1" id="KW-0812">Transmembrane</keyword>
<evidence type="ECO:0000256" key="1">
    <source>
        <dbReference type="SAM" id="Phobius"/>
    </source>
</evidence>
<proteinExistence type="predicted"/>
<organism evidence="4 5">
    <name type="scientific">Paralvinella palmiformis</name>
    <dbReference type="NCBI Taxonomy" id="53620"/>
    <lineage>
        <taxon>Eukaryota</taxon>
        <taxon>Metazoa</taxon>
        <taxon>Spiralia</taxon>
        <taxon>Lophotrochozoa</taxon>
        <taxon>Annelida</taxon>
        <taxon>Polychaeta</taxon>
        <taxon>Sedentaria</taxon>
        <taxon>Canalipalpata</taxon>
        <taxon>Terebellida</taxon>
        <taxon>Terebelliformia</taxon>
        <taxon>Alvinellidae</taxon>
        <taxon>Paralvinella</taxon>
    </lineage>
</organism>
<keyword evidence="1" id="KW-1133">Transmembrane helix</keyword>
<dbReference type="GO" id="GO:0005929">
    <property type="term" value="C:cilium"/>
    <property type="evidence" value="ECO:0007669"/>
    <property type="project" value="TreeGrafter"/>
</dbReference>
<reference evidence="4" key="1">
    <citation type="journal article" date="2023" name="Mol. Biol. Evol.">
        <title>Third-Generation Sequencing Reveals the Adaptive Role of the Epigenome in Three Deep-Sea Polychaetes.</title>
        <authorList>
            <person name="Perez M."/>
            <person name="Aroh O."/>
            <person name="Sun Y."/>
            <person name="Lan Y."/>
            <person name="Juniper S.K."/>
            <person name="Young C.R."/>
            <person name="Angers B."/>
            <person name="Qian P.Y."/>
        </authorList>
    </citation>
    <scope>NUCLEOTIDE SEQUENCE</scope>
    <source>
        <strain evidence="4">P08H-3</strain>
    </source>
</reference>
<accession>A0AAD9K4N1</accession>
<dbReference type="InterPro" id="IPR053903">
    <property type="entry name" value="CATSPERB_head"/>
</dbReference>
<sequence>MPIISVALIRPCQDANDMLPYNYGDLVTKYYYLYFYTLIALSSKEQWLVSVNVSVEETIVVTVMSLLDIRSEPVLQWSFGTVIEATELISDGSVWHVTVSPCAADVVMAWTSVSPGRLGIKVTYSAFIGNTTSNFLLDLCQYISNCNKSQLLDVVLTNNHVLVLTSSGLMISSHIGFTMENSTNQILNWTILADIFGCAKLLDSSVHLQVQNKVDNNTAELMFDEYSFGNEHNITHIEIEPKSNVLFVLGKQILHSYDGGNNFNELHMLTEGKMVDQTIFDQHGHKYFMVTNSVSLLFGMIAITVMLTTFKSRGVHLVGGVHHLDRCLSSLMQEQTLKACVNRLITFHETYPSSVITIDFMGNVIVANLTSNQKTHKLNISEDIKSWSEPVSKVFVPVQTSQSSVVLYEYKNNVSQSTLGDNDIGRVMSYSGGGALIIQDVKPLTSHPYFVRAISGFIVEPFVTDTPHGSLKITGHDFHVRLEAASGWLTSDVGRCVILPFLESFLITAVNGRTVVIGVSPLKVNINRTVDNTEWTLLAMAGNPTWTIKEDNCRHDFSSEVGYSVKKLDINENITLTGKPSNFSRQHNMLNYQRHTKTASITLIKADQKQGMMSVRILSAFVMFCRVQGMMSVRILSDFVCFVVFRGMMSVRILSDFVMFCRVQGMMSVMILSDLVMFCRVQGMMSVRILSDFVMFCRVQGMMSVRILSDFVCFVVYRGMMSVRILSDFVMFCRVQGMMSVRILSDFVCLRCPKAAILYTVYLVCDCDKRLEYFNPKRLNMTEYLYGHPTDNTGSVLIQLSKNYRPPSEFGIDIPTTDNIYNVDPVQPQSSDRFKISQKTGKYKQCEGKSKRSECNCTPEMMYSDDVQFSDCKQRVYRTYYPGVIRAHFLIKHSASGQRFLVGQSETDLLRVVTNDSTRTWCTPRDIQIIMEVYVDQTFLPYPVPQVIEYSVAFLIGAILLAIYVVYTH</sequence>
<keyword evidence="5" id="KW-1185">Reference proteome</keyword>
<dbReference type="GO" id="GO:0036128">
    <property type="term" value="C:CatSper complex"/>
    <property type="evidence" value="ECO:0007669"/>
    <property type="project" value="InterPro"/>
</dbReference>
<name>A0AAD9K4N1_9ANNE</name>
<dbReference type="Pfam" id="PF22830">
    <property type="entry name" value="CATSPERB_head"/>
    <property type="match status" value="1"/>
</dbReference>
<dbReference type="InterPro" id="IPR028748">
    <property type="entry name" value="CATSPERB"/>
</dbReference>
<keyword evidence="1" id="KW-0472">Membrane</keyword>
<evidence type="ECO:0000313" key="5">
    <source>
        <dbReference type="Proteomes" id="UP001208570"/>
    </source>
</evidence>
<dbReference type="PANTHER" id="PTHR14705:SF0">
    <property type="entry name" value="CATION CHANNEL SPERM-ASSOCIATED AUXILIARY SUBUNIT BETA"/>
    <property type="match status" value="1"/>
</dbReference>